<dbReference type="Pfam" id="PF07714">
    <property type="entry name" value="PK_Tyr_Ser-Thr"/>
    <property type="match status" value="1"/>
</dbReference>
<evidence type="ECO:0000313" key="3">
    <source>
        <dbReference type="Proteomes" id="UP000789901"/>
    </source>
</evidence>
<dbReference type="InterPro" id="IPR051681">
    <property type="entry name" value="Ser/Thr_Kinases-Pseudokinases"/>
</dbReference>
<dbReference type="InterPro" id="IPR000719">
    <property type="entry name" value="Prot_kinase_dom"/>
</dbReference>
<dbReference type="PANTHER" id="PTHR44329:SF6">
    <property type="entry name" value="RECEPTOR-INTERACTING SERINE_THREONINE-PROTEIN KINASE 1"/>
    <property type="match status" value="1"/>
</dbReference>
<feature type="domain" description="Protein kinase" evidence="1">
    <location>
        <begin position="1"/>
        <end position="272"/>
    </location>
</feature>
<organism evidence="2 3">
    <name type="scientific">Gigaspora margarita</name>
    <dbReference type="NCBI Taxonomy" id="4874"/>
    <lineage>
        <taxon>Eukaryota</taxon>
        <taxon>Fungi</taxon>
        <taxon>Fungi incertae sedis</taxon>
        <taxon>Mucoromycota</taxon>
        <taxon>Glomeromycotina</taxon>
        <taxon>Glomeromycetes</taxon>
        <taxon>Diversisporales</taxon>
        <taxon>Gigasporaceae</taxon>
        <taxon>Gigaspora</taxon>
    </lineage>
</organism>
<feature type="non-terminal residue" evidence="2">
    <location>
        <position position="316"/>
    </location>
</feature>
<accession>A0ABN7VPE2</accession>
<dbReference type="InterPro" id="IPR001245">
    <property type="entry name" value="Ser-Thr/Tyr_kinase_cat_dom"/>
</dbReference>
<sequence length="316" mass="36948">LNYLFQKHNDAINLREKDKCPECDKHRYFDTTYCEPCNSKRFSNNFSKWASGLPEIDKLIEESQLNARTPSELVEWIPYYEIDIKEHIADGEKEFAIKSNNTIFYGTRFLRAIREFTASLKLQLQSPSFMNNIYGITYDPQQEKYCTVVDFQCDEHPQHPQIPNYVPDPYIALIRNSDPQERPIATDMRNNFNVASDIYSLGVIFWLIPSGKEPFEDEVRDELLFRKIAKGLREEPFENTPIRYIFLFQDCWHLDPEVRPNISQVINTLKGIEESGKFCSFTVNRAHVDLGKYFGNCKGPGYEKIYLLKDLGHISP</sequence>
<comment type="caution">
    <text evidence="2">The sequence shown here is derived from an EMBL/GenBank/DDBJ whole genome shotgun (WGS) entry which is preliminary data.</text>
</comment>
<dbReference type="PANTHER" id="PTHR44329">
    <property type="entry name" value="SERINE/THREONINE-PROTEIN KINASE TNNI3K-RELATED"/>
    <property type="match status" value="1"/>
</dbReference>
<dbReference type="SUPFAM" id="SSF56112">
    <property type="entry name" value="Protein kinase-like (PK-like)"/>
    <property type="match status" value="1"/>
</dbReference>
<dbReference type="PROSITE" id="PS50011">
    <property type="entry name" value="PROTEIN_KINASE_DOM"/>
    <property type="match status" value="1"/>
</dbReference>
<evidence type="ECO:0000313" key="2">
    <source>
        <dbReference type="EMBL" id="CAG8789879.1"/>
    </source>
</evidence>
<dbReference type="EMBL" id="CAJVQB010019092">
    <property type="protein sequence ID" value="CAG8789879.1"/>
    <property type="molecule type" value="Genomic_DNA"/>
</dbReference>
<feature type="non-terminal residue" evidence="2">
    <location>
        <position position="1"/>
    </location>
</feature>
<reference evidence="2 3" key="1">
    <citation type="submission" date="2021-06" db="EMBL/GenBank/DDBJ databases">
        <authorList>
            <person name="Kallberg Y."/>
            <person name="Tangrot J."/>
            <person name="Rosling A."/>
        </authorList>
    </citation>
    <scope>NUCLEOTIDE SEQUENCE [LARGE SCALE GENOMIC DNA]</scope>
    <source>
        <strain evidence="2 3">120-4 pot B 10/14</strain>
    </source>
</reference>
<dbReference type="InterPro" id="IPR011009">
    <property type="entry name" value="Kinase-like_dom_sf"/>
</dbReference>
<protein>
    <submittedName>
        <fullName evidence="2">2189_t:CDS:1</fullName>
    </submittedName>
</protein>
<name>A0ABN7VPE2_GIGMA</name>
<dbReference type="Proteomes" id="UP000789901">
    <property type="component" value="Unassembled WGS sequence"/>
</dbReference>
<dbReference type="Gene3D" id="1.10.510.10">
    <property type="entry name" value="Transferase(Phosphotransferase) domain 1"/>
    <property type="match status" value="1"/>
</dbReference>
<keyword evidence="3" id="KW-1185">Reference proteome</keyword>
<proteinExistence type="predicted"/>
<gene>
    <name evidence="2" type="ORF">GMARGA_LOCUS21075</name>
</gene>
<evidence type="ECO:0000259" key="1">
    <source>
        <dbReference type="PROSITE" id="PS50011"/>
    </source>
</evidence>